<proteinExistence type="predicted"/>
<evidence type="ECO:0000313" key="2">
    <source>
        <dbReference type="EMBL" id="SLN49945.1"/>
    </source>
</evidence>
<sequence length="133" mass="14789">MRMIAPLVFAAMLSSTAVQAQAGLKNEDDINHGLLIVAVAEKINRACDSIGVRVFAARGYVNDLKDIARERGYSEKEIRSYLNNKQNKAEMRERRNAFYKSRGASNLDHASLCKLGHGEIKKNSQIGVLLRAK</sequence>
<name>A0A1X6ZFH3_9RHOB</name>
<reference evidence="2 3" key="1">
    <citation type="submission" date="2017-03" db="EMBL/GenBank/DDBJ databases">
        <authorList>
            <person name="Afonso C.L."/>
            <person name="Miller P.J."/>
            <person name="Scott M.A."/>
            <person name="Spackman E."/>
            <person name="Goraichik I."/>
            <person name="Dimitrov K.M."/>
            <person name="Suarez D.L."/>
            <person name="Swayne D.E."/>
        </authorList>
    </citation>
    <scope>NUCLEOTIDE SEQUENCE [LARGE SCALE GENOMIC DNA]</scope>
    <source>
        <strain evidence="2 3">CECT 7450</strain>
    </source>
</reference>
<feature type="signal peptide" evidence="1">
    <location>
        <begin position="1"/>
        <end position="20"/>
    </location>
</feature>
<evidence type="ECO:0008006" key="4">
    <source>
        <dbReference type="Google" id="ProtNLM"/>
    </source>
</evidence>
<evidence type="ECO:0000256" key="1">
    <source>
        <dbReference type="SAM" id="SignalP"/>
    </source>
</evidence>
<dbReference type="Proteomes" id="UP000193061">
    <property type="component" value="Unassembled WGS sequence"/>
</dbReference>
<dbReference type="AlphaFoldDB" id="A0A1X6ZFH3"/>
<dbReference type="Pfam" id="PF17267">
    <property type="entry name" value="DUF5333"/>
    <property type="match status" value="1"/>
</dbReference>
<dbReference type="EMBL" id="FWFX01000007">
    <property type="protein sequence ID" value="SLN49945.1"/>
    <property type="molecule type" value="Genomic_DNA"/>
</dbReference>
<feature type="chain" id="PRO_5012146146" description="NADH dehydrogenase subunit E" evidence="1">
    <location>
        <begin position="21"/>
        <end position="133"/>
    </location>
</feature>
<protein>
    <recommendedName>
        <fullName evidence="4">NADH dehydrogenase subunit E</fullName>
    </recommendedName>
</protein>
<organism evidence="2 3">
    <name type="scientific">Roseovarius albus</name>
    <dbReference type="NCBI Taxonomy" id="1247867"/>
    <lineage>
        <taxon>Bacteria</taxon>
        <taxon>Pseudomonadati</taxon>
        <taxon>Pseudomonadota</taxon>
        <taxon>Alphaproteobacteria</taxon>
        <taxon>Rhodobacterales</taxon>
        <taxon>Roseobacteraceae</taxon>
        <taxon>Roseovarius</taxon>
    </lineage>
</organism>
<gene>
    <name evidence="2" type="ORF">ROA7450_02465</name>
</gene>
<keyword evidence="1" id="KW-0732">Signal</keyword>
<evidence type="ECO:0000313" key="3">
    <source>
        <dbReference type="Proteomes" id="UP000193061"/>
    </source>
</evidence>
<dbReference type="RefSeq" id="WP_085806080.1">
    <property type="nucleotide sequence ID" value="NZ_FWFX01000007.1"/>
</dbReference>
<dbReference type="InterPro" id="IPR020349">
    <property type="entry name" value="Uncharacterised_14.7kDa"/>
</dbReference>
<accession>A0A1X6ZFH3</accession>
<keyword evidence="3" id="KW-1185">Reference proteome</keyword>
<dbReference type="OrthoDB" id="7658992at2"/>